<dbReference type="PANTHER" id="PTHR31080:SF166">
    <property type="entry name" value="21 KDA PROTEIN-LIKE"/>
    <property type="match status" value="1"/>
</dbReference>
<sequence>MGTELYYYYYYYSRRPLLLSMIIVIMLTLPCCGVSAAAELWWQSSPPEKRSLYLAFVKASCEKDCLHPSMCLEQLSPHADQIQGSKRRLAAFALQLSQASVKAAKDVILRKLASEAPTTEKEHSAMSDCREAVGNAADGIKGSLPPLAHAETGSPDEFGATMNDVLTWVSAALTDLDTCLDGLREAAAASSDLGGQVEFASNLTSISLAMITSFAALGPAPCPKTHQLFYNDDLP</sequence>
<dbReference type="InterPro" id="IPR051955">
    <property type="entry name" value="PME_Inhibitor"/>
</dbReference>
<keyword evidence="2" id="KW-1133">Transmembrane helix</keyword>
<dbReference type="Pfam" id="PF04043">
    <property type="entry name" value="PMEI"/>
    <property type="match status" value="1"/>
</dbReference>
<keyword evidence="5" id="KW-1185">Reference proteome</keyword>
<dbReference type="AlphaFoldDB" id="A0AAV0DXP2"/>
<dbReference type="SMART" id="SM00856">
    <property type="entry name" value="PMEI"/>
    <property type="match status" value="1"/>
</dbReference>
<dbReference type="EMBL" id="CAMAPF010000190">
    <property type="protein sequence ID" value="CAH9111961.1"/>
    <property type="molecule type" value="Genomic_DNA"/>
</dbReference>
<dbReference type="GO" id="GO:0004857">
    <property type="term" value="F:enzyme inhibitor activity"/>
    <property type="evidence" value="ECO:0007669"/>
    <property type="project" value="InterPro"/>
</dbReference>
<evidence type="ECO:0000313" key="5">
    <source>
        <dbReference type="Proteomes" id="UP001152523"/>
    </source>
</evidence>
<reference evidence="4" key="1">
    <citation type="submission" date="2022-07" db="EMBL/GenBank/DDBJ databases">
        <authorList>
            <person name="Macas J."/>
            <person name="Novak P."/>
            <person name="Neumann P."/>
        </authorList>
    </citation>
    <scope>NUCLEOTIDE SEQUENCE</scope>
</reference>
<dbReference type="InterPro" id="IPR006501">
    <property type="entry name" value="Pectinesterase_inhib_dom"/>
</dbReference>
<dbReference type="CDD" id="cd15798">
    <property type="entry name" value="PMEI-like_3"/>
    <property type="match status" value="1"/>
</dbReference>
<accession>A0AAV0DXP2</accession>
<dbReference type="PANTHER" id="PTHR31080">
    <property type="entry name" value="PECTINESTERASE INHIBITOR-LIKE"/>
    <property type="match status" value="1"/>
</dbReference>
<keyword evidence="1" id="KW-0732">Signal</keyword>
<protein>
    <recommendedName>
        <fullName evidence="3">Pectinesterase inhibitor domain-containing protein</fullName>
    </recommendedName>
</protein>
<evidence type="ECO:0000256" key="2">
    <source>
        <dbReference type="SAM" id="Phobius"/>
    </source>
</evidence>
<feature type="domain" description="Pectinesterase inhibitor" evidence="3">
    <location>
        <begin position="52"/>
        <end position="210"/>
    </location>
</feature>
<organism evidence="4 5">
    <name type="scientific">Cuscuta epithymum</name>
    <dbReference type="NCBI Taxonomy" id="186058"/>
    <lineage>
        <taxon>Eukaryota</taxon>
        <taxon>Viridiplantae</taxon>
        <taxon>Streptophyta</taxon>
        <taxon>Embryophyta</taxon>
        <taxon>Tracheophyta</taxon>
        <taxon>Spermatophyta</taxon>
        <taxon>Magnoliopsida</taxon>
        <taxon>eudicotyledons</taxon>
        <taxon>Gunneridae</taxon>
        <taxon>Pentapetalae</taxon>
        <taxon>asterids</taxon>
        <taxon>lamiids</taxon>
        <taxon>Solanales</taxon>
        <taxon>Convolvulaceae</taxon>
        <taxon>Cuscuteae</taxon>
        <taxon>Cuscuta</taxon>
        <taxon>Cuscuta subgen. Cuscuta</taxon>
    </lineage>
</organism>
<evidence type="ECO:0000259" key="3">
    <source>
        <dbReference type="SMART" id="SM00856"/>
    </source>
</evidence>
<dbReference type="Proteomes" id="UP001152523">
    <property type="component" value="Unassembled WGS sequence"/>
</dbReference>
<evidence type="ECO:0000256" key="1">
    <source>
        <dbReference type="ARBA" id="ARBA00022729"/>
    </source>
</evidence>
<keyword evidence="2" id="KW-0472">Membrane</keyword>
<dbReference type="NCBIfam" id="TIGR01614">
    <property type="entry name" value="PME_inhib"/>
    <property type="match status" value="1"/>
</dbReference>
<comment type="caution">
    <text evidence="4">The sequence shown here is derived from an EMBL/GenBank/DDBJ whole genome shotgun (WGS) entry which is preliminary data.</text>
</comment>
<dbReference type="InterPro" id="IPR035513">
    <property type="entry name" value="Invertase/methylesterase_inhib"/>
</dbReference>
<evidence type="ECO:0000313" key="4">
    <source>
        <dbReference type="EMBL" id="CAH9111961.1"/>
    </source>
</evidence>
<dbReference type="SUPFAM" id="SSF101148">
    <property type="entry name" value="Plant invertase/pectin methylesterase inhibitor"/>
    <property type="match status" value="1"/>
</dbReference>
<name>A0AAV0DXP2_9ASTE</name>
<dbReference type="Gene3D" id="1.20.140.40">
    <property type="entry name" value="Invertase/pectin methylesterase inhibitor family protein"/>
    <property type="match status" value="1"/>
</dbReference>
<proteinExistence type="predicted"/>
<gene>
    <name evidence="4" type="ORF">CEPIT_LOCUS19723</name>
</gene>
<keyword evidence="2" id="KW-0812">Transmembrane</keyword>
<feature type="transmembrane region" description="Helical" evidence="2">
    <location>
        <begin position="17"/>
        <end position="42"/>
    </location>
</feature>